<reference evidence="1 2" key="1">
    <citation type="journal article" date="2019" name="Sci. Rep.">
        <title>Orb-weaving spider Araneus ventricosus genome elucidates the spidroin gene catalogue.</title>
        <authorList>
            <person name="Kono N."/>
            <person name="Nakamura H."/>
            <person name="Ohtoshi R."/>
            <person name="Moran D.A.P."/>
            <person name="Shinohara A."/>
            <person name="Yoshida Y."/>
            <person name="Fujiwara M."/>
            <person name="Mori M."/>
            <person name="Tomita M."/>
            <person name="Arakawa K."/>
        </authorList>
    </citation>
    <scope>NUCLEOTIDE SEQUENCE [LARGE SCALE GENOMIC DNA]</scope>
</reference>
<organism evidence="1 2">
    <name type="scientific">Araneus ventricosus</name>
    <name type="common">Orbweaver spider</name>
    <name type="synonym">Epeira ventricosa</name>
    <dbReference type="NCBI Taxonomy" id="182803"/>
    <lineage>
        <taxon>Eukaryota</taxon>
        <taxon>Metazoa</taxon>
        <taxon>Ecdysozoa</taxon>
        <taxon>Arthropoda</taxon>
        <taxon>Chelicerata</taxon>
        <taxon>Arachnida</taxon>
        <taxon>Araneae</taxon>
        <taxon>Araneomorphae</taxon>
        <taxon>Entelegynae</taxon>
        <taxon>Araneoidea</taxon>
        <taxon>Araneidae</taxon>
        <taxon>Araneus</taxon>
    </lineage>
</organism>
<keyword evidence="2" id="KW-1185">Reference proteome</keyword>
<comment type="caution">
    <text evidence="1">The sequence shown here is derived from an EMBL/GenBank/DDBJ whole genome shotgun (WGS) entry which is preliminary data.</text>
</comment>
<proteinExistence type="predicted"/>
<accession>A0A4Y2H0M7</accession>
<dbReference type="AlphaFoldDB" id="A0A4Y2H0M7"/>
<sequence>MWVANIPSGSYGRQATEELPSCSFPLAPTFDHQEIAGREITYISFSGNRCREHSQGMEPPSHSIWAVGKNMEEVNPTTAARAYIEFQFPLSLSRMVAHHISSPSYPALLFHFLEYPDVIFPLMVTEGSNNFHKRTLEEDKGPRHLIFQPLKEIDGSFLKVFIFSKALSH</sequence>
<name>A0A4Y2H0M7_ARAVE</name>
<protein>
    <submittedName>
        <fullName evidence="1">Uncharacterized protein</fullName>
    </submittedName>
</protein>
<evidence type="ECO:0000313" key="1">
    <source>
        <dbReference type="EMBL" id="GBM59243.1"/>
    </source>
</evidence>
<gene>
    <name evidence="1" type="ORF">AVEN_205077_1</name>
</gene>
<dbReference type="Proteomes" id="UP000499080">
    <property type="component" value="Unassembled WGS sequence"/>
</dbReference>
<dbReference type="EMBL" id="BGPR01001673">
    <property type="protein sequence ID" value="GBM59243.1"/>
    <property type="molecule type" value="Genomic_DNA"/>
</dbReference>
<evidence type="ECO:0000313" key="2">
    <source>
        <dbReference type="Proteomes" id="UP000499080"/>
    </source>
</evidence>